<comment type="caution">
    <text evidence="5">The sequence shown here is derived from an EMBL/GenBank/DDBJ whole genome shotgun (WGS) entry which is preliminary data.</text>
</comment>
<evidence type="ECO:0000313" key="5">
    <source>
        <dbReference type="EMBL" id="MPM36060.1"/>
    </source>
</evidence>
<evidence type="ECO:0000256" key="3">
    <source>
        <dbReference type="ARBA" id="ARBA00023163"/>
    </source>
</evidence>
<keyword evidence="1" id="KW-0805">Transcription regulation</keyword>
<dbReference type="Pfam" id="PF01022">
    <property type="entry name" value="HTH_5"/>
    <property type="match status" value="1"/>
</dbReference>
<accession>A0A644Z5G9</accession>
<protein>
    <submittedName>
        <fullName evidence="5">HTH-type transcriptional repressor SmtB</fullName>
    </submittedName>
</protein>
<dbReference type="PANTHER" id="PTHR43132">
    <property type="entry name" value="ARSENICAL RESISTANCE OPERON REPRESSOR ARSR-RELATED"/>
    <property type="match status" value="1"/>
</dbReference>
<dbReference type="InterPro" id="IPR011991">
    <property type="entry name" value="ArsR-like_HTH"/>
</dbReference>
<dbReference type="NCBIfam" id="NF033788">
    <property type="entry name" value="HTH_metalloreg"/>
    <property type="match status" value="1"/>
</dbReference>
<keyword evidence="3" id="KW-0804">Transcription</keyword>
<dbReference type="InterPro" id="IPR036388">
    <property type="entry name" value="WH-like_DNA-bd_sf"/>
</dbReference>
<dbReference type="InterPro" id="IPR051011">
    <property type="entry name" value="Metal_resp_trans_reg"/>
</dbReference>
<evidence type="ECO:0000259" key="4">
    <source>
        <dbReference type="PROSITE" id="PS50987"/>
    </source>
</evidence>
<dbReference type="InterPro" id="IPR036390">
    <property type="entry name" value="WH_DNA-bd_sf"/>
</dbReference>
<dbReference type="CDD" id="cd00090">
    <property type="entry name" value="HTH_ARSR"/>
    <property type="match status" value="1"/>
</dbReference>
<evidence type="ECO:0000256" key="2">
    <source>
        <dbReference type="ARBA" id="ARBA00023125"/>
    </source>
</evidence>
<feature type="domain" description="HTH arsR-type" evidence="4">
    <location>
        <begin position="9"/>
        <end position="98"/>
    </location>
</feature>
<organism evidence="5">
    <name type="scientific">bioreactor metagenome</name>
    <dbReference type="NCBI Taxonomy" id="1076179"/>
    <lineage>
        <taxon>unclassified sequences</taxon>
        <taxon>metagenomes</taxon>
        <taxon>ecological metagenomes</taxon>
    </lineage>
</organism>
<dbReference type="GO" id="GO:0003700">
    <property type="term" value="F:DNA-binding transcription factor activity"/>
    <property type="evidence" value="ECO:0007669"/>
    <property type="project" value="InterPro"/>
</dbReference>
<dbReference type="AlphaFoldDB" id="A0A644Z5G9"/>
<name>A0A644Z5G9_9ZZZZ</name>
<proteinExistence type="predicted"/>
<keyword evidence="2" id="KW-0238">DNA-binding</keyword>
<dbReference type="GO" id="GO:0003677">
    <property type="term" value="F:DNA binding"/>
    <property type="evidence" value="ECO:0007669"/>
    <property type="project" value="UniProtKB-KW"/>
</dbReference>
<dbReference type="Gene3D" id="1.10.10.10">
    <property type="entry name" value="Winged helix-like DNA-binding domain superfamily/Winged helix DNA-binding domain"/>
    <property type="match status" value="1"/>
</dbReference>
<reference evidence="5" key="1">
    <citation type="submission" date="2019-08" db="EMBL/GenBank/DDBJ databases">
        <authorList>
            <person name="Kucharzyk K."/>
            <person name="Murdoch R.W."/>
            <person name="Higgins S."/>
            <person name="Loffler F."/>
        </authorList>
    </citation>
    <scope>NUCLEOTIDE SEQUENCE</scope>
</reference>
<dbReference type="PROSITE" id="PS50987">
    <property type="entry name" value="HTH_ARSR_2"/>
    <property type="match status" value="1"/>
</dbReference>
<dbReference type="SUPFAM" id="SSF46785">
    <property type="entry name" value="Winged helix' DNA-binding domain"/>
    <property type="match status" value="1"/>
</dbReference>
<dbReference type="InterPro" id="IPR001845">
    <property type="entry name" value="HTH_ArsR_DNA-bd_dom"/>
</dbReference>
<dbReference type="EMBL" id="VSSQ01007483">
    <property type="protein sequence ID" value="MPM36060.1"/>
    <property type="molecule type" value="Genomic_DNA"/>
</dbReference>
<evidence type="ECO:0000256" key="1">
    <source>
        <dbReference type="ARBA" id="ARBA00023015"/>
    </source>
</evidence>
<sequence>MIDFNDKEKTKHLLAEKAEMFKTIAHPVRLCILAMLIKEEKSNVTEIQCCIDVPQPTVSQHLARLKSAGIVSADRNGTEIIYKIKNQEVRHIVEEILQ</sequence>
<dbReference type="SMART" id="SM00418">
    <property type="entry name" value="HTH_ARSR"/>
    <property type="match status" value="1"/>
</dbReference>
<dbReference type="PRINTS" id="PR00778">
    <property type="entry name" value="HTHARSR"/>
</dbReference>
<dbReference type="PANTHER" id="PTHR43132:SF2">
    <property type="entry name" value="ARSENICAL RESISTANCE OPERON REPRESSOR ARSR-RELATED"/>
    <property type="match status" value="1"/>
</dbReference>
<gene>
    <name evidence="5" type="primary">smtB_8</name>
    <name evidence="5" type="ORF">SDC9_82655</name>
</gene>